<dbReference type="Pfam" id="PF00107">
    <property type="entry name" value="ADH_zinc_N"/>
    <property type="match status" value="1"/>
</dbReference>
<comment type="caution">
    <text evidence="3">The sequence shown here is derived from an EMBL/GenBank/DDBJ whole genome shotgun (WGS) entry which is preliminary data.</text>
</comment>
<evidence type="ECO:0000313" key="4">
    <source>
        <dbReference type="Proteomes" id="UP000029085"/>
    </source>
</evidence>
<dbReference type="SUPFAM" id="SSF51735">
    <property type="entry name" value="NAD(P)-binding Rossmann-fold domains"/>
    <property type="match status" value="1"/>
</dbReference>
<reference evidence="3 4" key="2">
    <citation type="journal article" date="2015" name="Stand. Genomic Sci.">
        <title>High quality draft genomic sequence of Arenimonas donghaensis DSM 18148(T).</title>
        <authorList>
            <person name="Chen F."/>
            <person name="Wang H."/>
            <person name="Cao Y."/>
            <person name="Li X."/>
            <person name="Wang G."/>
        </authorList>
    </citation>
    <scope>NUCLEOTIDE SEQUENCE [LARGE SCALE GENOMIC DNA]</scope>
    <source>
        <strain evidence="3 4">HO3-R19</strain>
    </source>
</reference>
<evidence type="ECO:0000256" key="1">
    <source>
        <dbReference type="SAM" id="MobiDB-lite"/>
    </source>
</evidence>
<evidence type="ECO:0000259" key="2">
    <source>
        <dbReference type="SMART" id="SM00829"/>
    </source>
</evidence>
<dbReference type="Gene3D" id="3.90.180.10">
    <property type="entry name" value="Medium-chain alcohol dehydrogenases, catalytic domain"/>
    <property type="match status" value="1"/>
</dbReference>
<dbReference type="PATRIC" id="fig|1121014.3.peg.854"/>
<name>A0A087MK54_9GAMM</name>
<accession>A0A087MK54</accession>
<dbReference type="EMBL" id="AVCJ01000005">
    <property type="protein sequence ID" value="KFL37257.1"/>
    <property type="molecule type" value="Genomic_DNA"/>
</dbReference>
<dbReference type="SMART" id="SM00829">
    <property type="entry name" value="PKS_ER"/>
    <property type="match status" value="1"/>
</dbReference>
<dbReference type="InterPro" id="IPR013154">
    <property type="entry name" value="ADH-like_N"/>
</dbReference>
<dbReference type="Gene3D" id="3.40.50.720">
    <property type="entry name" value="NAD(P)-binding Rossmann-like Domain"/>
    <property type="match status" value="1"/>
</dbReference>
<dbReference type="SUPFAM" id="SSF50129">
    <property type="entry name" value="GroES-like"/>
    <property type="match status" value="1"/>
</dbReference>
<dbReference type="InterPro" id="IPR020843">
    <property type="entry name" value="ER"/>
</dbReference>
<dbReference type="PANTHER" id="PTHR45033:SF2">
    <property type="entry name" value="ZINC-TYPE ALCOHOL DEHYDROGENASE-LIKE PROTEIN C1773.06C"/>
    <property type="match status" value="1"/>
</dbReference>
<evidence type="ECO:0000313" key="3">
    <source>
        <dbReference type="EMBL" id="KFL37257.1"/>
    </source>
</evidence>
<dbReference type="AlphaFoldDB" id="A0A087MK54"/>
<dbReference type="InterPro" id="IPR052711">
    <property type="entry name" value="Zinc_ADH-like"/>
</dbReference>
<reference evidence="4" key="1">
    <citation type="submission" date="2013-08" db="EMBL/GenBank/DDBJ databases">
        <title>Genome sequencing of Arenimonas donghaensis.</title>
        <authorList>
            <person name="Chen F."/>
            <person name="Wang G."/>
        </authorList>
    </citation>
    <scope>NUCLEOTIDE SEQUENCE [LARGE SCALE GENOMIC DNA]</scope>
    <source>
        <strain evidence="4">HO3-R19</strain>
    </source>
</reference>
<dbReference type="OrthoDB" id="9780520at2"/>
<protein>
    <recommendedName>
        <fullName evidence="2">Enoyl reductase (ER) domain-containing protein</fullName>
    </recommendedName>
</protein>
<sequence length="352" mass="36325">MSRVSPLAPHTPPATYSAYTLGRGAGPDALRLEQRQSLPLGPDEVRVRVRAVALNHRDLMFADGRVGSGGPAIVPGSDAAGEVLEVGSAVREFQPGDAVISSFFPHWLSGPANPEVTAGALGGSLDGVLAEQRVLPASAWVPAPANLTPVEAATLPCAGLTAWHALFGLDPLPPGATVALLGTGGVSIWALQLAKAAGLRVLVTSSDDTKLARVRALGADATVNYRQHPEWGSGLRDLAGEQGVARVLDVGGPDTLAQSIDAVKPGGSVAVIGRLAGAEPARIDPAELFLGGKRLIGLMVGSRAMARDLVRFVEQANIHPVIDRVFSYADAAAAYAYLAGSQHLGKVVIRLD</sequence>
<feature type="region of interest" description="Disordered" evidence="1">
    <location>
        <begin position="1"/>
        <end position="20"/>
    </location>
</feature>
<proteinExistence type="predicted"/>
<dbReference type="InterPro" id="IPR011032">
    <property type="entry name" value="GroES-like_sf"/>
</dbReference>
<keyword evidence="4" id="KW-1185">Reference proteome</keyword>
<dbReference type="Proteomes" id="UP000029085">
    <property type="component" value="Unassembled WGS sequence"/>
</dbReference>
<gene>
    <name evidence="3" type="ORF">N788_10480</name>
</gene>
<dbReference type="InterPro" id="IPR013149">
    <property type="entry name" value="ADH-like_C"/>
</dbReference>
<dbReference type="InterPro" id="IPR036291">
    <property type="entry name" value="NAD(P)-bd_dom_sf"/>
</dbReference>
<feature type="domain" description="Enoyl reductase (ER)" evidence="2">
    <location>
        <begin position="26"/>
        <end position="349"/>
    </location>
</feature>
<dbReference type="PANTHER" id="PTHR45033">
    <property type="match status" value="1"/>
</dbReference>
<organism evidence="3 4">
    <name type="scientific">Arenimonas donghaensis DSM 18148 = HO3-R19</name>
    <dbReference type="NCBI Taxonomy" id="1121014"/>
    <lineage>
        <taxon>Bacteria</taxon>
        <taxon>Pseudomonadati</taxon>
        <taxon>Pseudomonadota</taxon>
        <taxon>Gammaproteobacteria</taxon>
        <taxon>Lysobacterales</taxon>
        <taxon>Lysobacteraceae</taxon>
        <taxon>Arenimonas</taxon>
    </lineage>
</organism>
<dbReference type="RefSeq" id="WP_084695882.1">
    <property type="nucleotide sequence ID" value="NZ_AVCJ01000005.1"/>
</dbReference>
<dbReference type="GO" id="GO:0016491">
    <property type="term" value="F:oxidoreductase activity"/>
    <property type="evidence" value="ECO:0007669"/>
    <property type="project" value="InterPro"/>
</dbReference>
<dbReference type="STRING" id="1121014.N788_10480"/>
<dbReference type="CDD" id="cd08276">
    <property type="entry name" value="MDR7"/>
    <property type="match status" value="1"/>
</dbReference>
<dbReference type="Pfam" id="PF08240">
    <property type="entry name" value="ADH_N"/>
    <property type="match status" value="1"/>
</dbReference>